<accession>A0A1U8A7L4</accession>
<dbReference type="GO" id="GO:0140825">
    <property type="term" value="F:lactoperoxidase activity"/>
    <property type="evidence" value="ECO:0007669"/>
    <property type="project" value="UniProtKB-EC"/>
</dbReference>
<keyword evidence="9 15" id="KW-1015">Disulfide bond</keyword>
<feature type="disulfide bond" evidence="15">
    <location>
        <begin position="121"/>
        <end position="314"/>
    </location>
</feature>
<dbReference type="PROSITE" id="PS00436">
    <property type="entry name" value="PEROXIDASE_2"/>
    <property type="match status" value="1"/>
</dbReference>
<feature type="disulfide bond" evidence="15">
    <location>
        <begin position="68"/>
        <end position="73"/>
    </location>
</feature>
<evidence type="ECO:0000256" key="14">
    <source>
        <dbReference type="PIRSR" id="PIRSR600823-4"/>
    </source>
</evidence>
<evidence type="ECO:0000256" key="12">
    <source>
        <dbReference type="PIRSR" id="PIRSR600823-2"/>
    </source>
</evidence>
<dbReference type="AlphaFoldDB" id="A0A1U8A7L4"/>
<dbReference type="OMA" id="QARCAFF"/>
<evidence type="ECO:0000256" key="9">
    <source>
        <dbReference type="ARBA" id="ARBA00023157"/>
    </source>
</evidence>
<comment type="cofactor">
    <cofactor evidence="13 16">
        <name>Ca(2+)</name>
        <dbReference type="ChEBI" id="CHEBI:29108"/>
    </cofactor>
    <text evidence="13 16">Binds 2 calcium ions per subunit.</text>
</comment>
<dbReference type="InterPro" id="IPR010255">
    <property type="entry name" value="Haem_peroxidase_sf"/>
</dbReference>
<keyword evidence="5 13" id="KW-0479">Metal-binding</keyword>
<feature type="disulfide bond" evidence="15">
    <location>
        <begin position="35"/>
        <end position="115"/>
    </location>
</feature>
<dbReference type="Gene3D" id="1.10.520.10">
    <property type="match status" value="1"/>
</dbReference>
<dbReference type="GO" id="GO:0005576">
    <property type="term" value="C:extracellular region"/>
    <property type="evidence" value="ECO:0007669"/>
    <property type="project" value="UniProtKB-SubCell"/>
</dbReference>
<dbReference type="Pfam" id="PF00141">
    <property type="entry name" value="peroxidase"/>
    <property type="match status" value="1"/>
</dbReference>
<feature type="binding site" evidence="13">
    <location>
        <position position="70"/>
    </location>
    <ligand>
        <name>Ca(2+)</name>
        <dbReference type="ChEBI" id="CHEBI:29108"/>
        <label>1</label>
    </ligand>
</feature>
<feature type="binding site" evidence="13">
    <location>
        <position position="72"/>
    </location>
    <ligand>
        <name>Ca(2+)</name>
        <dbReference type="ChEBI" id="CHEBI:29108"/>
        <label>1</label>
    </ligand>
</feature>
<evidence type="ECO:0000256" key="7">
    <source>
        <dbReference type="ARBA" id="ARBA00023002"/>
    </source>
</evidence>
<comment type="cofactor">
    <cofactor evidence="13 16">
        <name>heme b</name>
        <dbReference type="ChEBI" id="CHEBI:60344"/>
    </cofactor>
    <text evidence="13 16">Binds 1 heme b (iron(II)-protoporphyrin IX) group per subunit.</text>
</comment>
<evidence type="ECO:0000256" key="5">
    <source>
        <dbReference type="ARBA" id="ARBA00022723"/>
    </source>
</evidence>
<sequence length="318" mass="34344">MAYSYLFRSFYFSILLILFDVTSAQLSPTFYATTCPLALPVISTAVNLAVAQERRMGASLLRLHFHDCFVNGCDASILLDDTPTFTGEKTALPNANSVRGYEVIDSIKAQLELLCPGVISCADILAVAARDAVVALGGITWTVQLGRRDSTTASLDVANTDIPSPFLNLDDLITAFANKGFTVNELVALSGSHTIGQARCLLFRDRIYKETNIDTQFAIALRSNCPTAGGDNNLANFDTTTPTVFDNAYFTNLLANKGLLHSDQQLFTGGSTDAQVRTYSINSAAFFTDFGNAMIKMGNLSPLTGSNGQIRANCRRVN</sequence>
<evidence type="ECO:0000259" key="17">
    <source>
        <dbReference type="PROSITE" id="PS50873"/>
    </source>
</evidence>
<feature type="binding site" evidence="13">
    <location>
        <position position="74"/>
    </location>
    <ligand>
        <name>Ca(2+)</name>
        <dbReference type="ChEBI" id="CHEBI:29108"/>
        <label>1</label>
    </ligand>
</feature>
<comment type="subcellular location">
    <subcellularLocation>
        <location evidence="16">Secreted</location>
    </subcellularLocation>
</comment>
<dbReference type="FunFam" id="1.10.420.10:FF:000001">
    <property type="entry name" value="Peroxidase"/>
    <property type="match status" value="1"/>
</dbReference>
<dbReference type="InterPro" id="IPR019794">
    <property type="entry name" value="Peroxidases_AS"/>
</dbReference>
<dbReference type="FunFam" id="1.10.520.10:FF:000009">
    <property type="entry name" value="Peroxidase"/>
    <property type="match status" value="1"/>
</dbReference>
<evidence type="ECO:0000256" key="2">
    <source>
        <dbReference type="ARBA" id="ARBA00006873"/>
    </source>
</evidence>
<dbReference type="EC" id="1.11.1.7" evidence="16"/>
<comment type="similarity">
    <text evidence="16">Belongs to the peroxidase family. Classical plant (class III) peroxidase subfamily.</text>
</comment>
<dbReference type="GO" id="GO:0004601">
    <property type="term" value="F:peroxidase activity"/>
    <property type="evidence" value="ECO:0000318"/>
    <property type="project" value="GO_Central"/>
</dbReference>
<feature type="active site" description="Proton acceptor" evidence="11">
    <location>
        <position position="66"/>
    </location>
</feature>
<comment type="function">
    <text evidence="16">Removal of H(2)O(2), oxidation of toxic reductants, biosynthesis and degradation of lignin, suberization, auxin catabolism, response to environmental stresses such as wounding, pathogen attack and oxidative stress.</text>
</comment>
<dbReference type="GO" id="GO:0020037">
    <property type="term" value="F:heme binding"/>
    <property type="evidence" value="ECO:0007669"/>
    <property type="project" value="UniProtKB-UniRule"/>
</dbReference>
<dbReference type="PRINTS" id="PR00458">
    <property type="entry name" value="PEROXIDASE"/>
</dbReference>
<feature type="binding site" evidence="13">
    <location>
        <position position="76"/>
    </location>
    <ligand>
        <name>Ca(2+)</name>
        <dbReference type="ChEBI" id="CHEBI:29108"/>
        <label>1</label>
    </ligand>
</feature>
<feature type="binding site" evidence="13">
    <location>
        <position position="241"/>
    </location>
    <ligand>
        <name>Ca(2+)</name>
        <dbReference type="ChEBI" id="CHEBI:29108"/>
        <label>2</label>
    </ligand>
</feature>
<evidence type="ECO:0000256" key="3">
    <source>
        <dbReference type="ARBA" id="ARBA00022559"/>
    </source>
</evidence>
<evidence type="ECO:0000256" key="13">
    <source>
        <dbReference type="PIRSR" id="PIRSR600823-3"/>
    </source>
</evidence>
<dbReference type="InterPro" id="IPR002016">
    <property type="entry name" value="Haem_peroxidase"/>
</dbReference>
<keyword evidence="3 16" id="KW-0575">Peroxidase</keyword>
<dbReference type="PANTHER" id="PTHR31388">
    <property type="entry name" value="PEROXIDASE 72-RELATED"/>
    <property type="match status" value="1"/>
</dbReference>
<dbReference type="InterPro" id="IPR019793">
    <property type="entry name" value="Peroxidases_heam-ligand_BS"/>
</dbReference>
<keyword evidence="16" id="KW-0376">Hydrogen peroxide</keyword>
<evidence type="ECO:0000256" key="16">
    <source>
        <dbReference type="RuleBase" id="RU362060"/>
    </source>
</evidence>
<dbReference type="InParanoid" id="A0A1U8A7L4"/>
<feature type="domain" description="Plant heme peroxidase family profile" evidence="17">
    <location>
        <begin position="25"/>
        <end position="318"/>
    </location>
</feature>
<dbReference type="SUPFAM" id="SSF48113">
    <property type="entry name" value="Heme-dependent peroxidases"/>
    <property type="match status" value="1"/>
</dbReference>
<evidence type="ECO:0000313" key="18">
    <source>
        <dbReference type="Proteomes" id="UP000189703"/>
    </source>
</evidence>
<evidence type="ECO:0000256" key="8">
    <source>
        <dbReference type="ARBA" id="ARBA00023004"/>
    </source>
</evidence>
<evidence type="ECO:0000313" key="19">
    <source>
        <dbReference type="RefSeq" id="XP_010261059.1"/>
    </source>
</evidence>
<evidence type="ECO:0000256" key="4">
    <source>
        <dbReference type="ARBA" id="ARBA00022617"/>
    </source>
</evidence>
<dbReference type="GO" id="GO:0006979">
    <property type="term" value="P:response to oxidative stress"/>
    <property type="evidence" value="ECO:0007669"/>
    <property type="project" value="UniProtKB-UniRule"/>
</dbReference>
<dbReference type="PROSITE" id="PS50873">
    <property type="entry name" value="PEROXIDASE_4"/>
    <property type="match status" value="1"/>
</dbReference>
<keyword evidence="10" id="KW-0325">Glycoprotein</keyword>
<dbReference type="PROSITE" id="PS00435">
    <property type="entry name" value="PEROXIDASE_1"/>
    <property type="match status" value="1"/>
</dbReference>
<gene>
    <name evidence="19" type="primary">LOC104599982</name>
</gene>
<reference evidence="19" key="1">
    <citation type="submission" date="2025-08" db="UniProtKB">
        <authorList>
            <consortium name="RefSeq"/>
        </authorList>
    </citation>
    <scope>IDENTIFICATION</scope>
</reference>
<dbReference type="GO" id="GO:0009505">
    <property type="term" value="C:plant-type cell wall"/>
    <property type="evidence" value="ECO:0000318"/>
    <property type="project" value="GO_Central"/>
</dbReference>
<dbReference type="InterPro" id="IPR033905">
    <property type="entry name" value="Secretory_peroxidase"/>
</dbReference>
<dbReference type="PANTHER" id="PTHR31388:SF256">
    <property type="entry name" value="PEROXIDASE"/>
    <property type="match status" value="1"/>
</dbReference>
<evidence type="ECO:0000256" key="1">
    <source>
        <dbReference type="ARBA" id="ARBA00000189"/>
    </source>
</evidence>
<evidence type="ECO:0000256" key="10">
    <source>
        <dbReference type="ARBA" id="ARBA00023180"/>
    </source>
</evidence>
<keyword evidence="8 13" id="KW-0408">Iron</keyword>
<dbReference type="Proteomes" id="UP000189703">
    <property type="component" value="Unplaced"/>
</dbReference>
<dbReference type="eggNOG" id="ENOG502QU1K">
    <property type="taxonomic scope" value="Eukaryota"/>
</dbReference>
<feature type="binding site" evidence="13">
    <location>
        <position position="88"/>
    </location>
    <ligand>
        <name>Ca(2+)</name>
        <dbReference type="ChEBI" id="CHEBI:29108"/>
        <label>1</label>
    </ligand>
</feature>
<keyword evidence="16" id="KW-0732">Signal</keyword>
<dbReference type="InterPro" id="IPR000823">
    <property type="entry name" value="Peroxidase_pln"/>
</dbReference>
<feature type="binding site" evidence="12">
    <location>
        <position position="163"/>
    </location>
    <ligand>
        <name>substrate</name>
    </ligand>
</feature>
<keyword evidence="4 16" id="KW-0349">Heme</keyword>
<feature type="binding site" evidence="13">
    <location>
        <position position="194"/>
    </location>
    <ligand>
        <name>Ca(2+)</name>
        <dbReference type="ChEBI" id="CHEBI:29108"/>
        <label>2</label>
    </ligand>
</feature>
<evidence type="ECO:0000256" key="15">
    <source>
        <dbReference type="PIRSR" id="PIRSR600823-5"/>
    </source>
</evidence>
<feature type="signal peptide" evidence="16">
    <location>
        <begin position="1"/>
        <end position="24"/>
    </location>
</feature>
<comment type="catalytic activity">
    <reaction evidence="1 16">
        <text>2 a phenolic donor + H2O2 = 2 a phenolic radical donor + 2 H2O</text>
        <dbReference type="Rhea" id="RHEA:56136"/>
        <dbReference type="ChEBI" id="CHEBI:15377"/>
        <dbReference type="ChEBI" id="CHEBI:16240"/>
        <dbReference type="ChEBI" id="CHEBI:139520"/>
        <dbReference type="ChEBI" id="CHEBI:139521"/>
        <dbReference type="EC" id="1.11.1.7"/>
    </reaction>
</comment>
<dbReference type="RefSeq" id="XP_010261059.1">
    <property type="nucleotide sequence ID" value="XM_010262757.2"/>
</dbReference>
<feature type="binding site" description="axial binding residue" evidence="13">
    <location>
        <position position="193"/>
    </location>
    <ligand>
        <name>heme b</name>
        <dbReference type="ChEBI" id="CHEBI:60344"/>
    </ligand>
    <ligandPart>
        <name>Fe</name>
        <dbReference type="ChEBI" id="CHEBI:18248"/>
    </ligandPart>
</feature>
<name>A0A1U8A7L4_NELNU</name>
<feature type="binding site" evidence="13">
    <location>
        <position position="238"/>
    </location>
    <ligand>
        <name>Ca(2+)</name>
        <dbReference type="ChEBI" id="CHEBI:29108"/>
        <label>2</label>
    </ligand>
</feature>
<dbReference type="GO" id="GO:0046872">
    <property type="term" value="F:metal ion binding"/>
    <property type="evidence" value="ECO:0007669"/>
    <property type="project" value="UniProtKB-UniRule"/>
</dbReference>
<evidence type="ECO:0000256" key="6">
    <source>
        <dbReference type="ARBA" id="ARBA00022837"/>
    </source>
</evidence>
<evidence type="ECO:0000256" key="11">
    <source>
        <dbReference type="PIRSR" id="PIRSR600823-1"/>
    </source>
</evidence>
<feature type="chain" id="PRO_5010399725" description="Peroxidase" evidence="16">
    <location>
        <begin position="25"/>
        <end position="318"/>
    </location>
</feature>
<dbReference type="PRINTS" id="PR00461">
    <property type="entry name" value="PLPEROXIDASE"/>
</dbReference>
<keyword evidence="16" id="KW-0964">Secreted</keyword>
<feature type="binding site" evidence="13">
    <location>
        <position position="246"/>
    </location>
    <ligand>
        <name>Ca(2+)</name>
        <dbReference type="ChEBI" id="CHEBI:29108"/>
        <label>2</label>
    </ligand>
</feature>
<keyword evidence="7 16" id="KW-0560">Oxidoreductase</keyword>
<organism evidence="18 19">
    <name type="scientific">Nelumbo nucifera</name>
    <name type="common">Sacred lotus</name>
    <dbReference type="NCBI Taxonomy" id="4432"/>
    <lineage>
        <taxon>Eukaryota</taxon>
        <taxon>Viridiplantae</taxon>
        <taxon>Streptophyta</taxon>
        <taxon>Embryophyta</taxon>
        <taxon>Tracheophyta</taxon>
        <taxon>Spermatophyta</taxon>
        <taxon>Magnoliopsida</taxon>
        <taxon>Proteales</taxon>
        <taxon>Nelumbonaceae</taxon>
        <taxon>Nelumbo</taxon>
    </lineage>
</organism>
<keyword evidence="6 13" id="KW-0106">Calcium</keyword>
<keyword evidence="18" id="KW-1185">Reference proteome</keyword>
<feature type="binding site" evidence="13">
    <location>
        <position position="67"/>
    </location>
    <ligand>
        <name>Ca(2+)</name>
        <dbReference type="ChEBI" id="CHEBI:29108"/>
        <label>1</label>
    </ligand>
</feature>
<dbReference type="KEGG" id="nnu:104599982"/>
<feature type="disulfide bond" evidence="15">
    <location>
        <begin position="200"/>
        <end position="225"/>
    </location>
</feature>
<dbReference type="CDD" id="cd00693">
    <property type="entry name" value="secretory_peroxidase"/>
    <property type="match status" value="1"/>
</dbReference>
<dbReference type="GeneID" id="104599982"/>
<dbReference type="GO" id="GO:0042744">
    <property type="term" value="P:hydrogen peroxide catabolic process"/>
    <property type="evidence" value="ECO:0007669"/>
    <property type="project" value="UniProtKB-KW"/>
</dbReference>
<comment type="similarity">
    <text evidence="2">Belongs to the peroxidase family. Ascorbate peroxidase subfamily.</text>
</comment>
<feature type="site" description="Transition state stabilizer" evidence="14">
    <location>
        <position position="62"/>
    </location>
</feature>
<proteinExistence type="inferred from homology"/>
<dbReference type="Gene3D" id="1.10.420.10">
    <property type="entry name" value="Peroxidase, domain 2"/>
    <property type="match status" value="1"/>
</dbReference>
<protein>
    <recommendedName>
        <fullName evidence="16">Peroxidase</fullName>
        <ecNumber evidence="16">1.11.1.7</ecNumber>
    </recommendedName>
</protein>
<dbReference type="STRING" id="4432.A0A1U8A7L4"/>
<dbReference type="OrthoDB" id="2113341at2759"/>